<evidence type="ECO:0000313" key="2">
    <source>
        <dbReference type="EMBL" id="RIA99711.1"/>
    </source>
</evidence>
<dbReference type="EMBL" id="QKYT01000001">
    <property type="protein sequence ID" value="RIA99711.1"/>
    <property type="molecule type" value="Genomic_DNA"/>
</dbReference>
<dbReference type="Gene3D" id="1.10.510.10">
    <property type="entry name" value="Transferase(Phosphotransferase) domain 1"/>
    <property type="match status" value="1"/>
</dbReference>
<comment type="caution">
    <text evidence="2">The sequence shown here is derived from an EMBL/GenBank/DDBJ whole genome shotgun (WGS) entry which is preliminary data.</text>
</comment>
<feature type="domain" description="Protein kinase" evidence="1">
    <location>
        <begin position="26"/>
        <end position="297"/>
    </location>
</feature>
<dbReference type="PANTHER" id="PTHR23257:SF963">
    <property type="entry name" value="AT08303P"/>
    <property type="match status" value="1"/>
</dbReference>
<dbReference type="GO" id="GO:0005737">
    <property type="term" value="C:cytoplasm"/>
    <property type="evidence" value="ECO:0007669"/>
    <property type="project" value="TreeGrafter"/>
</dbReference>
<keyword evidence="2" id="KW-0808">Transferase</keyword>
<keyword evidence="2" id="KW-0418">Kinase</keyword>
<organism evidence="2 3">
    <name type="scientific">Glomus cerebriforme</name>
    <dbReference type="NCBI Taxonomy" id="658196"/>
    <lineage>
        <taxon>Eukaryota</taxon>
        <taxon>Fungi</taxon>
        <taxon>Fungi incertae sedis</taxon>
        <taxon>Mucoromycota</taxon>
        <taxon>Glomeromycotina</taxon>
        <taxon>Glomeromycetes</taxon>
        <taxon>Glomerales</taxon>
        <taxon>Glomeraceae</taxon>
        <taxon>Glomus</taxon>
    </lineage>
</organism>
<protein>
    <submittedName>
        <fullName evidence="2">Kinase-like domain-containing protein</fullName>
    </submittedName>
</protein>
<dbReference type="OrthoDB" id="2420086at2759"/>
<dbReference type="SUPFAM" id="SSF56112">
    <property type="entry name" value="Protein kinase-like (PK-like)"/>
    <property type="match status" value="1"/>
</dbReference>
<evidence type="ECO:0000313" key="3">
    <source>
        <dbReference type="Proteomes" id="UP000265703"/>
    </source>
</evidence>
<proteinExistence type="predicted"/>
<dbReference type="Proteomes" id="UP000265703">
    <property type="component" value="Unassembled WGS sequence"/>
</dbReference>
<name>A0A397TX12_9GLOM</name>
<dbReference type="InterPro" id="IPR000719">
    <property type="entry name" value="Prot_kinase_dom"/>
</dbReference>
<dbReference type="InterPro" id="IPR050167">
    <property type="entry name" value="Ser_Thr_protein_kinase"/>
</dbReference>
<reference evidence="2 3" key="1">
    <citation type="submission" date="2018-06" db="EMBL/GenBank/DDBJ databases">
        <title>Comparative genomics reveals the genomic features of Rhizophagus irregularis, R. cerebriforme, R. diaphanum and Gigaspora rosea, and their symbiotic lifestyle signature.</title>
        <authorList>
            <person name="Morin E."/>
            <person name="San Clemente H."/>
            <person name="Chen E.C.H."/>
            <person name="De La Providencia I."/>
            <person name="Hainaut M."/>
            <person name="Kuo A."/>
            <person name="Kohler A."/>
            <person name="Murat C."/>
            <person name="Tang N."/>
            <person name="Roy S."/>
            <person name="Loubradou J."/>
            <person name="Henrissat B."/>
            <person name="Grigoriev I.V."/>
            <person name="Corradi N."/>
            <person name="Roux C."/>
            <person name="Martin F.M."/>
        </authorList>
    </citation>
    <scope>NUCLEOTIDE SEQUENCE [LARGE SCALE GENOMIC DNA]</scope>
    <source>
        <strain evidence="2 3">DAOM 227022</strain>
    </source>
</reference>
<feature type="non-terminal residue" evidence="2">
    <location>
        <position position="1"/>
    </location>
</feature>
<dbReference type="PANTHER" id="PTHR23257">
    <property type="entry name" value="SERINE-THREONINE PROTEIN KINASE"/>
    <property type="match status" value="1"/>
</dbReference>
<dbReference type="GO" id="GO:0007165">
    <property type="term" value="P:signal transduction"/>
    <property type="evidence" value="ECO:0007669"/>
    <property type="project" value="TreeGrafter"/>
</dbReference>
<dbReference type="GO" id="GO:0004672">
    <property type="term" value="F:protein kinase activity"/>
    <property type="evidence" value="ECO:0007669"/>
    <property type="project" value="InterPro"/>
</dbReference>
<dbReference type="Pfam" id="PF07714">
    <property type="entry name" value="PK_Tyr_Ser-Thr"/>
    <property type="match status" value="1"/>
</dbReference>
<evidence type="ECO:0000259" key="1">
    <source>
        <dbReference type="PROSITE" id="PS50011"/>
    </source>
</evidence>
<dbReference type="GO" id="GO:0005524">
    <property type="term" value="F:ATP binding"/>
    <property type="evidence" value="ECO:0007669"/>
    <property type="project" value="InterPro"/>
</dbReference>
<gene>
    <name evidence="2" type="ORF">C1645_666</name>
</gene>
<keyword evidence="3" id="KW-1185">Reference proteome</keyword>
<dbReference type="AlphaFoldDB" id="A0A397TX12"/>
<dbReference type="PROSITE" id="PS50011">
    <property type="entry name" value="PROTEIN_KINASE_DOM"/>
    <property type="match status" value="1"/>
</dbReference>
<sequence>DEFIKKTQLNSNNICELFEWIPFEKFRDLQLIGEGGYSTVYLAKWIDGRILDLNEDGKWERTGENDVILKIFYDSKDLSQDYLNELESYNRCNSKLNRVLRCYGISKDPFAKNTIMVMEYAKDGSLKVHLKNNFKNFTWIKRISILDDITQSLKSIHSVGLIHKNLHSGNVLIHDDYAFIGDLGLCTPKIQKHDSTSSLYGVLPYVAPEILKGNQFTMASDIYAFGMIMYELATTLSPYHDYSSDEHLLHDICNGIRPKIFEGIPNCFIELMTKCWSQNPEERPNADYIAQIVQDWKNNLSQLEEFNNAESFRLKDDEFENIREKLLLGNYKSKVLPKFCDISSSSNVE</sequence>
<dbReference type="PRINTS" id="PR00109">
    <property type="entry name" value="TYRKINASE"/>
</dbReference>
<dbReference type="InterPro" id="IPR011009">
    <property type="entry name" value="Kinase-like_dom_sf"/>
</dbReference>
<accession>A0A397TX12</accession>
<dbReference type="InterPro" id="IPR001245">
    <property type="entry name" value="Ser-Thr/Tyr_kinase_cat_dom"/>
</dbReference>